<keyword evidence="1" id="KW-0680">Restriction system</keyword>
<evidence type="ECO:0000256" key="2">
    <source>
        <dbReference type="ARBA" id="ARBA00023125"/>
    </source>
</evidence>
<sequence length="117" mass="12884">MSWPTLQLQEMTETERSITYGVVKPGPEDEENGILFVRGGDIKEGKINTLDLRTITQDTSKPYARTILRGGEILISLVGNPGEAAIVPMELAGANIARQAGLVALRPEYNSKFIMYF</sequence>
<keyword evidence="2" id="KW-0238">DNA-binding</keyword>
<reference evidence="3 4" key="1">
    <citation type="submission" date="2018-09" db="EMBL/GenBank/DDBJ databases">
        <title>Genomic Encyclopedia of Archaeal and Bacterial Type Strains, Phase II (KMG-II): from individual species to whole genera.</title>
        <authorList>
            <person name="Goeker M."/>
        </authorList>
    </citation>
    <scope>NUCLEOTIDE SEQUENCE [LARGE SCALE GENOMIC DNA]</scope>
    <source>
        <strain evidence="3 4">DSM 11458</strain>
    </source>
</reference>
<dbReference type="OrthoDB" id="512700at2"/>
<dbReference type="STRING" id="1443111.Z949_2054"/>
<dbReference type="RefSeq" id="WP_025062524.1">
    <property type="nucleotide sequence ID" value="NZ_RAQK01000001.1"/>
</dbReference>
<evidence type="ECO:0000313" key="3">
    <source>
        <dbReference type="EMBL" id="RKE95562.1"/>
    </source>
</evidence>
<accession>A0A420DMU6</accession>
<comment type="caution">
    <text evidence="3">The sequence shown here is derived from an EMBL/GenBank/DDBJ whole genome shotgun (WGS) entry which is preliminary data.</text>
</comment>
<dbReference type="SUPFAM" id="SSF116734">
    <property type="entry name" value="DNA methylase specificity domain"/>
    <property type="match status" value="1"/>
</dbReference>
<protein>
    <submittedName>
        <fullName evidence="3">Uncharacterized protein</fullName>
    </submittedName>
</protein>
<organism evidence="3 4">
    <name type="scientific">Sulfitobacter guttiformis</name>
    <dbReference type="NCBI Taxonomy" id="74349"/>
    <lineage>
        <taxon>Bacteria</taxon>
        <taxon>Pseudomonadati</taxon>
        <taxon>Pseudomonadota</taxon>
        <taxon>Alphaproteobacteria</taxon>
        <taxon>Rhodobacterales</taxon>
        <taxon>Roseobacteraceae</taxon>
        <taxon>Sulfitobacter</taxon>
    </lineage>
</organism>
<dbReference type="Gene3D" id="3.90.220.20">
    <property type="entry name" value="DNA methylase specificity domains"/>
    <property type="match status" value="1"/>
</dbReference>
<gene>
    <name evidence="3" type="ORF">C8N30_0098</name>
</gene>
<dbReference type="GO" id="GO:0009307">
    <property type="term" value="P:DNA restriction-modification system"/>
    <property type="evidence" value="ECO:0007669"/>
    <property type="project" value="UniProtKB-KW"/>
</dbReference>
<evidence type="ECO:0000313" key="4">
    <source>
        <dbReference type="Proteomes" id="UP000284407"/>
    </source>
</evidence>
<dbReference type="InterPro" id="IPR044946">
    <property type="entry name" value="Restrct_endonuc_typeI_TRD_sf"/>
</dbReference>
<keyword evidence="4" id="KW-1185">Reference proteome</keyword>
<dbReference type="GO" id="GO:0003677">
    <property type="term" value="F:DNA binding"/>
    <property type="evidence" value="ECO:0007669"/>
    <property type="project" value="UniProtKB-KW"/>
</dbReference>
<dbReference type="AlphaFoldDB" id="A0A420DMU6"/>
<name>A0A420DMU6_9RHOB</name>
<dbReference type="Proteomes" id="UP000284407">
    <property type="component" value="Unassembled WGS sequence"/>
</dbReference>
<evidence type="ECO:0000256" key="1">
    <source>
        <dbReference type="ARBA" id="ARBA00022747"/>
    </source>
</evidence>
<dbReference type="EMBL" id="RAQK01000001">
    <property type="protein sequence ID" value="RKE95562.1"/>
    <property type="molecule type" value="Genomic_DNA"/>
</dbReference>
<proteinExistence type="predicted"/>